<evidence type="ECO:0000256" key="4">
    <source>
        <dbReference type="RuleBase" id="RU362118"/>
    </source>
</evidence>
<keyword evidence="6" id="KW-1185">Reference proteome</keyword>
<evidence type="ECO:0000313" key="5">
    <source>
        <dbReference type="EMBL" id="MCY6370781.1"/>
    </source>
</evidence>
<evidence type="ECO:0000313" key="6">
    <source>
        <dbReference type="Proteomes" id="UP001079657"/>
    </source>
</evidence>
<dbReference type="PROSITE" id="PS00868">
    <property type="entry name" value="CYS_MET_METAB_PP"/>
    <property type="match status" value="1"/>
</dbReference>
<accession>A0ABT4CRD8</accession>
<name>A0ABT4CRD8_9CLOT</name>
<dbReference type="GO" id="GO:0008483">
    <property type="term" value="F:transaminase activity"/>
    <property type="evidence" value="ECO:0007669"/>
    <property type="project" value="UniProtKB-KW"/>
</dbReference>
<dbReference type="EMBL" id="JAPQES010000002">
    <property type="protein sequence ID" value="MCY6370781.1"/>
    <property type="molecule type" value="Genomic_DNA"/>
</dbReference>
<evidence type="ECO:0000256" key="3">
    <source>
        <dbReference type="ARBA" id="ARBA00022898"/>
    </source>
</evidence>
<gene>
    <name evidence="5" type="ORF">OXH55_09080</name>
</gene>
<dbReference type="InterPro" id="IPR000277">
    <property type="entry name" value="Cys/Met-Metab_PyrdxlP-dep_enz"/>
</dbReference>
<sequence>MANIEKWGMNTKAVHVGCEPCTATGALVSPIYQTSTYAYESTEEAGKIFTGEKFGYLYGRDHSPTEIELEEKIAALEGGEACKVFASGMAAIANAHMALLKAGDHVICGDVVYGGTYGLFDKMLRPFGIDVTYVDTSKIEEIGKALKSNTKVVHVETPANPTLRITDIRKVSQFCKAHNLTLVVDNTFMTPYLQKPLKLGADIVVHSATKYLNGHGDCIAGAVVGSKGFITKGLHEGVTKIGALVSPFTCFLVKRGIQTLPLRMEQHIKNAMKVAEYLESHPKVEKVFYPGLKSFPQHELAKKQMKGFGALISFEVKRGLDKARELCDNLEMIELAVSLGDVGTLIEHPASMTHKSLPLEERRASGITDGLIRLSVGIENTEDIIADLEQAFAKM</sequence>
<dbReference type="SUPFAM" id="SSF53383">
    <property type="entry name" value="PLP-dependent transferases"/>
    <property type="match status" value="1"/>
</dbReference>
<dbReference type="InterPro" id="IPR054542">
    <property type="entry name" value="Cys_met_metab_PP"/>
</dbReference>
<keyword evidence="5" id="KW-0032">Aminotransferase</keyword>
<evidence type="ECO:0000256" key="2">
    <source>
        <dbReference type="ARBA" id="ARBA00009077"/>
    </source>
</evidence>
<dbReference type="PANTHER" id="PTHR11808">
    <property type="entry name" value="TRANS-SULFURATION ENZYME FAMILY MEMBER"/>
    <property type="match status" value="1"/>
</dbReference>
<dbReference type="Proteomes" id="UP001079657">
    <property type="component" value="Unassembled WGS sequence"/>
</dbReference>
<dbReference type="InterPro" id="IPR015422">
    <property type="entry name" value="PyrdxlP-dep_Trfase_small"/>
</dbReference>
<dbReference type="Gene3D" id="3.90.1150.10">
    <property type="entry name" value="Aspartate Aminotransferase, domain 1"/>
    <property type="match status" value="1"/>
</dbReference>
<organism evidence="5 6">
    <name type="scientific">Clostridium ganghwense</name>
    <dbReference type="NCBI Taxonomy" id="312089"/>
    <lineage>
        <taxon>Bacteria</taxon>
        <taxon>Bacillati</taxon>
        <taxon>Bacillota</taxon>
        <taxon>Clostridia</taxon>
        <taxon>Eubacteriales</taxon>
        <taxon>Clostridiaceae</taxon>
        <taxon>Clostridium</taxon>
    </lineage>
</organism>
<dbReference type="Pfam" id="PF01053">
    <property type="entry name" value="Cys_Met_Meta_PP"/>
    <property type="match status" value="1"/>
</dbReference>
<comment type="similarity">
    <text evidence="2 4">Belongs to the trans-sulfuration enzymes family.</text>
</comment>
<reference evidence="5" key="1">
    <citation type="submission" date="2022-12" db="EMBL/GenBank/DDBJ databases">
        <authorList>
            <person name="Wang J."/>
        </authorList>
    </citation>
    <scope>NUCLEOTIDE SEQUENCE</scope>
    <source>
        <strain evidence="5">HY-42-06</strain>
    </source>
</reference>
<dbReference type="Gene3D" id="3.40.640.10">
    <property type="entry name" value="Type I PLP-dependent aspartate aminotransferase-like (Major domain)"/>
    <property type="match status" value="1"/>
</dbReference>
<dbReference type="PIRSF" id="PIRSF001434">
    <property type="entry name" value="CGS"/>
    <property type="match status" value="1"/>
</dbReference>
<keyword evidence="3 4" id="KW-0663">Pyridoxal phosphate</keyword>
<comment type="cofactor">
    <cofactor evidence="1 4">
        <name>pyridoxal 5'-phosphate</name>
        <dbReference type="ChEBI" id="CHEBI:597326"/>
    </cofactor>
</comment>
<proteinExistence type="inferred from homology"/>
<keyword evidence="5" id="KW-0808">Transferase</keyword>
<protein>
    <submittedName>
        <fullName evidence="5">PLP-dependent aspartate aminotransferase family protein</fullName>
    </submittedName>
</protein>
<dbReference type="CDD" id="cd00614">
    <property type="entry name" value="CGS_like"/>
    <property type="match status" value="1"/>
</dbReference>
<dbReference type="InterPro" id="IPR015424">
    <property type="entry name" value="PyrdxlP-dep_Trfase"/>
</dbReference>
<evidence type="ECO:0000256" key="1">
    <source>
        <dbReference type="ARBA" id="ARBA00001933"/>
    </source>
</evidence>
<dbReference type="InterPro" id="IPR015421">
    <property type="entry name" value="PyrdxlP-dep_Trfase_major"/>
</dbReference>
<comment type="caution">
    <text evidence="5">The sequence shown here is derived from an EMBL/GenBank/DDBJ whole genome shotgun (WGS) entry which is preliminary data.</text>
</comment>
<dbReference type="RefSeq" id="WP_268049606.1">
    <property type="nucleotide sequence ID" value="NZ_JAPQES010000002.1"/>
</dbReference>